<reference evidence="2 3" key="1">
    <citation type="submission" date="2014-11" db="EMBL/GenBank/DDBJ databases">
        <authorList>
            <person name="Zhu J."/>
            <person name="Qi W."/>
            <person name="Song R."/>
        </authorList>
    </citation>
    <scope>NUCLEOTIDE SEQUENCE [LARGE SCALE GENOMIC DNA]</scope>
</reference>
<feature type="compositionally biased region" description="Low complexity" evidence="1">
    <location>
        <begin position="516"/>
        <end position="571"/>
    </location>
</feature>
<feature type="region of interest" description="Disordered" evidence="1">
    <location>
        <begin position="99"/>
        <end position="121"/>
    </location>
</feature>
<name>A0A0G4EH47_VITBC</name>
<feature type="region of interest" description="Disordered" evidence="1">
    <location>
        <begin position="505"/>
        <end position="581"/>
    </location>
</feature>
<accession>A0A0G4EH47</accession>
<proteinExistence type="predicted"/>
<evidence type="ECO:0000313" key="2">
    <source>
        <dbReference type="EMBL" id="CEL94694.1"/>
    </source>
</evidence>
<keyword evidence="3" id="KW-1185">Reference proteome</keyword>
<sequence length="695" mass="76705">MDIISGKKHGVKRPHMRLKVQCKSKCFDIYVGHGDQHVRWLGLVTALEYQKAVYPHPLLLPKRVTTKDGKLLRPRTVLNSVFADGDTVIVELRDGVGDGYGAGRPPLSVQGPPSGDDDDEEEAAQWMDDSYGADSHLMEATIKWDVDQSNSASIPVKVVGEYTVSNKWDDIYPQSVYGGPFELPLEPIEINEGQFEWIAVRKSVPGSCTFKFVMEDGKESLSESLPKTRSAAYNTLEFTWDCPIHKDPTAVCVPDTAEEAADEALEDVVDPLLEVTWQNMRLSWLPPDSRECLSDVVREFFAVIRGLFDTCTLLSPELSDEQVPSMCVGDLAHLLKRAHLLPMKLSLNHLMMFYRDTSSAGERGQDALPDVGSSSASIVLSQPVDLPLFIDLLVRVSCVVPMSVPLADDAKPQTDEIFFQFCGSCLVPACEAICADALETQADLPHPNLPEGLAFIKEQAGSFRSLFSLLAEPCDIGGDETVALVRVASVDSLLSRGAELINQSFARQKTKNDGTSSSEQPSSSRTEHQQNAQAQGEQQTQQQQQQQPQPQQQPQITDGTQQPEEGKQQQQQPPPGMEAIVPQHTQSDDLSVNEDRFMTEQELSECLSSADLDRLRGELDNQVRTLGPAVPSCLLCWELVQLCVRLGCALHPIQTEIVQWETRVEPLLHTLMTLTRRIQIANTTTTAVANIQPAA</sequence>
<gene>
    <name evidence="2" type="ORF">Vbra_7367</name>
</gene>
<evidence type="ECO:0000313" key="3">
    <source>
        <dbReference type="Proteomes" id="UP000041254"/>
    </source>
</evidence>
<protein>
    <submittedName>
        <fullName evidence="2">Uncharacterized protein</fullName>
    </submittedName>
</protein>
<dbReference type="AlphaFoldDB" id="A0A0G4EH47"/>
<dbReference type="OrthoDB" id="446230at2759"/>
<dbReference type="VEuPathDB" id="CryptoDB:Vbra_7367"/>
<dbReference type="Proteomes" id="UP000041254">
    <property type="component" value="Unassembled WGS sequence"/>
</dbReference>
<dbReference type="EMBL" id="CDMY01000225">
    <property type="protein sequence ID" value="CEL94694.1"/>
    <property type="molecule type" value="Genomic_DNA"/>
</dbReference>
<dbReference type="InParanoid" id="A0A0G4EH47"/>
<organism evidence="2 3">
    <name type="scientific">Vitrella brassicaformis (strain CCMP3155)</name>
    <dbReference type="NCBI Taxonomy" id="1169540"/>
    <lineage>
        <taxon>Eukaryota</taxon>
        <taxon>Sar</taxon>
        <taxon>Alveolata</taxon>
        <taxon>Colpodellida</taxon>
        <taxon>Vitrellaceae</taxon>
        <taxon>Vitrella</taxon>
    </lineage>
</organism>
<evidence type="ECO:0000256" key="1">
    <source>
        <dbReference type="SAM" id="MobiDB-lite"/>
    </source>
</evidence>